<protein>
    <submittedName>
        <fullName evidence="1">Uncharacterized protein</fullName>
    </submittedName>
</protein>
<dbReference type="EMBL" id="JAIWYP010000001">
    <property type="protein sequence ID" value="KAH3891413.1"/>
    <property type="molecule type" value="Genomic_DNA"/>
</dbReference>
<reference evidence="1" key="2">
    <citation type="submission" date="2020-11" db="EMBL/GenBank/DDBJ databases">
        <authorList>
            <person name="McCartney M.A."/>
            <person name="Auch B."/>
            <person name="Kono T."/>
            <person name="Mallez S."/>
            <person name="Becker A."/>
            <person name="Gohl D.M."/>
            <person name="Silverstein K.A.T."/>
            <person name="Koren S."/>
            <person name="Bechman K.B."/>
            <person name="Herman A."/>
            <person name="Abrahante J.E."/>
            <person name="Garbe J."/>
        </authorList>
    </citation>
    <scope>NUCLEOTIDE SEQUENCE</scope>
    <source>
        <strain evidence="1">Duluth1</strain>
        <tissue evidence="1">Whole animal</tissue>
    </source>
</reference>
<evidence type="ECO:0000313" key="1">
    <source>
        <dbReference type="EMBL" id="KAH3891413.1"/>
    </source>
</evidence>
<dbReference type="Proteomes" id="UP000828390">
    <property type="component" value="Unassembled WGS sequence"/>
</dbReference>
<dbReference type="AlphaFoldDB" id="A0A9D4NBF9"/>
<keyword evidence="2" id="KW-1185">Reference proteome</keyword>
<sequence length="93" mass="10530">MSLRQYKTTDKDIDEDEVTHVELWMPDGPMVTAHTQANLLLNVKSGSGDIIDAVVTYLATSIFDVSRPERSVELEEQEFKVDQLKVIIIIIII</sequence>
<organism evidence="1 2">
    <name type="scientific">Dreissena polymorpha</name>
    <name type="common">Zebra mussel</name>
    <name type="synonym">Mytilus polymorpha</name>
    <dbReference type="NCBI Taxonomy" id="45954"/>
    <lineage>
        <taxon>Eukaryota</taxon>
        <taxon>Metazoa</taxon>
        <taxon>Spiralia</taxon>
        <taxon>Lophotrochozoa</taxon>
        <taxon>Mollusca</taxon>
        <taxon>Bivalvia</taxon>
        <taxon>Autobranchia</taxon>
        <taxon>Heteroconchia</taxon>
        <taxon>Euheterodonta</taxon>
        <taxon>Imparidentia</taxon>
        <taxon>Neoheterodontei</taxon>
        <taxon>Myida</taxon>
        <taxon>Dreissenoidea</taxon>
        <taxon>Dreissenidae</taxon>
        <taxon>Dreissena</taxon>
    </lineage>
</organism>
<proteinExistence type="predicted"/>
<evidence type="ECO:0000313" key="2">
    <source>
        <dbReference type="Proteomes" id="UP000828390"/>
    </source>
</evidence>
<comment type="caution">
    <text evidence="1">The sequence shown here is derived from an EMBL/GenBank/DDBJ whole genome shotgun (WGS) entry which is preliminary data.</text>
</comment>
<name>A0A9D4NBF9_DREPO</name>
<gene>
    <name evidence="1" type="ORF">DPMN_015513</name>
</gene>
<reference evidence="1" key="1">
    <citation type="journal article" date="2019" name="bioRxiv">
        <title>The Genome of the Zebra Mussel, Dreissena polymorpha: A Resource for Invasive Species Research.</title>
        <authorList>
            <person name="McCartney M.A."/>
            <person name="Auch B."/>
            <person name="Kono T."/>
            <person name="Mallez S."/>
            <person name="Zhang Y."/>
            <person name="Obille A."/>
            <person name="Becker A."/>
            <person name="Abrahante J.E."/>
            <person name="Garbe J."/>
            <person name="Badalamenti J.P."/>
            <person name="Herman A."/>
            <person name="Mangelson H."/>
            <person name="Liachko I."/>
            <person name="Sullivan S."/>
            <person name="Sone E.D."/>
            <person name="Koren S."/>
            <person name="Silverstein K.A.T."/>
            <person name="Beckman K.B."/>
            <person name="Gohl D.M."/>
        </authorList>
    </citation>
    <scope>NUCLEOTIDE SEQUENCE</scope>
    <source>
        <strain evidence="1">Duluth1</strain>
        <tissue evidence="1">Whole animal</tissue>
    </source>
</reference>
<accession>A0A9D4NBF9</accession>